<evidence type="ECO:0000259" key="5">
    <source>
        <dbReference type="Pfam" id="PF06958"/>
    </source>
</evidence>
<feature type="region of interest" description="Disordered" evidence="4">
    <location>
        <begin position="377"/>
        <end position="398"/>
    </location>
</feature>
<dbReference type="GO" id="GO:0043022">
    <property type="term" value="F:ribosome binding"/>
    <property type="evidence" value="ECO:0007669"/>
    <property type="project" value="InterPro"/>
</dbReference>
<dbReference type="GO" id="GO:0016788">
    <property type="term" value="F:hydrolase activity, acting on ester bonds"/>
    <property type="evidence" value="ECO:0007669"/>
    <property type="project" value="InterPro"/>
</dbReference>
<dbReference type="Pfam" id="PF06958">
    <property type="entry name" value="Pyocin_S"/>
    <property type="match status" value="1"/>
</dbReference>
<evidence type="ECO:0000313" key="8">
    <source>
        <dbReference type="Proteomes" id="UP000265836"/>
    </source>
</evidence>
<feature type="domain" description="Pyosin/cloacin translocation" evidence="5">
    <location>
        <begin position="185"/>
        <end position="304"/>
    </location>
</feature>
<evidence type="ECO:0000313" key="7">
    <source>
        <dbReference type="EMBL" id="RIA19755.1"/>
    </source>
</evidence>
<dbReference type="GO" id="GO:0031640">
    <property type="term" value="P:killing of cells of another organism"/>
    <property type="evidence" value="ECO:0007669"/>
    <property type="project" value="UniProtKB-KW"/>
</dbReference>
<organism evidence="7 8">
    <name type="scientific">Ectopseudomonas oleovorans</name>
    <name type="common">Pseudomonas oleovorans</name>
    <dbReference type="NCBI Taxonomy" id="301"/>
    <lineage>
        <taxon>Bacteria</taxon>
        <taxon>Pseudomonadati</taxon>
        <taxon>Pseudomonadota</taxon>
        <taxon>Gammaproteobacteria</taxon>
        <taxon>Pseudomonadales</taxon>
        <taxon>Pseudomonadaceae</taxon>
        <taxon>Ectopseudomonas</taxon>
    </lineage>
</organism>
<evidence type="ECO:0000256" key="4">
    <source>
        <dbReference type="SAM" id="MobiDB-lite"/>
    </source>
</evidence>
<dbReference type="EMBL" id="QXDA01000007">
    <property type="protein sequence ID" value="RIA19755.1"/>
    <property type="molecule type" value="Genomic_DNA"/>
</dbReference>
<feature type="domain" description="Colicin E3-like ribonuclease" evidence="6">
    <location>
        <begin position="314"/>
        <end position="395"/>
    </location>
</feature>
<dbReference type="RefSeq" id="WP_170965246.1">
    <property type="nucleotide sequence ID" value="NZ_QXDA01000007.1"/>
</dbReference>
<sequence>MSGYVPNNRNERPVPTPEPYNSDFDSQPPRPLEVNKPHITAVATTKQAGCVFAKPCSLPDGVINHSKPGGFVPVEPLSMYGDWAVLGADATSNGAQPNLRLLGSSLSAKALVGRLGGGGLSLGVSSGTTTAGTATGATATGGGILSTGVALGTLAGLIGMLIPGKEFGDSAMYTRQQLTLLNQGRTRVRLSVKEMHKGSVDAYGYYTGRNPAWEMVEVIEAKSRGDQFVAGLGGGVELIWTPAIDPSEILGTPALQGEQSLSNIWVYPPSEQTDRILVNPSYPPDYKDAIIWFPATDIPAIYIVLSVPGDHKYHPAPKKIPGIPDLRRVQGKTPRQGGAGIRERWKDAKDRTIYEWDARHGDLEAYRASTGEHIGSFSAESGEQTKPAVSGRNIKKFL</sequence>
<proteinExistence type="predicted"/>
<evidence type="ECO:0000256" key="3">
    <source>
        <dbReference type="ARBA" id="ARBA00023048"/>
    </source>
</evidence>
<dbReference type="InterPro" id="IPR036302">
    <property type="entry name" value="Pyosin/cloacin_T_dom_sf"/>
</dbReference>
<reference evidence="7 8" key="1">
    <citation type="submission" date="2018-08" db="EMBL/GenBank/DDBJ databases">
        <title>Genome sequencing of rice bacterial endophytes.</title>
        <authorList>
            <person name="Venturi V."/>
        </authorList>
    </citation>
    <scope>NUCLEOTIDE SEQUENCE [LARGE SCALE GENOMIC DNA]</scope>
    <source>
        <strain evidence="7 8">E1205</strain>
    </source>
</reference>
<dbReference type="GO" id="GO:0042742">
    <property type="term" value="P:defense response to bacterium"/>
    <property type="evidence" value="ECO:0007669"/>
    <property type="project" value="UniProtKB-KW"/>
</dbReference>
<dbReference type="SUPFAM" id="SSF63840">
    <property type="entry name" value="Ribonuclease domain of colicin E3"/>
    <property type="match status" value="1"/>
</dbReference>
<keyword evidence="1" id="KW-0929">Antimicrobial</keyword>
<feature type="region of interest" description="Disordered" evidence="4">
    <location>
        <begin position="1"/>
        <end position="32"/>
    </location>
</feature>
<dbReference type="Pfam" id="PF09000">
    <property type="entry name" value="Cytotoxic"/>
    <property type="match status" value="1"/>
</dbReference>
<name>A0A397MBX4_ECTOL</name>
<evidence type="ECO:0000256" key="1">
    <source>
        <dbReference type="ARBA" id="ARBA00022529"/>
    </source>
</evidence>
<comment type="caution">
    <text evidence="7">The sequence shown here is derived from an EMBL/GenBank/DDBJ whole genome shotgun (WGS) entry which is preliminary data.</text>
</comment>
<accession>A0A397MBX4</accession>
<evidence type="ECO:0000256" key="2">
    <source>
        <dbReference type="ARBA" id="ARBA00023022"/>
    </source>
</evidence>
<dbReference type="InterPro" id="IPR016128">
    <property type="entry name" value="Pyosin/cloacin_T_dom"/>
</dbReference>
<dbReference type="AlphaFoldDB" id="A0A397MBX4"/>
<keyword evidence="3" id="KW-0078">Bacteriocin</keyword>
<dbReference type="Gene3D" id="3.10.380.10">
    <property type="entry name" value="Colicin E3-like ribonuclease domain"/>
    <property type="match status" value="1"/>
</dbReference>
<protein>
    <submittedName>
        <fullName evidence="7">S-type pyocin</fullName>
    </submittedName>
</protein>
<dbReference type="GO" id="GO:0003723">
    <property type="term" value="F:RNA binding"/>
    <property type="evidence" value="ECO:0007669"/>
    <property type="project" value="InterPro"/>
</dbReference>
<dbReference type="InterPro" id="IPR036725">
    <property type="entry name" value="ColE3_ribonuclease_sf"/>
</dbReference>
<keyword evidence="2" id="KW-0044">Antibiotic</keyword>
<dbReference type="SUPFAM" id="SSF69369">
    <property type="entry name" value="Cloacin translocation domain"/>
    <property type="match status" value="1"/>
</dbReference>
<evidence type="ECO:0000259" key="6">
    <source>
        <dbReference type="Pfam" id="PF09000"/>
    </source>
</evidence>
<dbReference type="Proteomes" id="UP000265836">
    <property type="component" value="Unassembled WGS sequence"/>
</dbReference>
<dbReference type="InterPro" id="IPR009105">
    <property type="entry name" value="Colicin_E3_ribonuclease"/>
</dbReference>
<gene>
    <name evidence="7" type="ORF">DFO61_4328</name>
</gene>